<reference evidence="2 3" key="1">
    <citation type="journal article" date="2013" name="Proc. Natl. Acad. Sci. U.S.A.">
        <title>Genome of an arbuscular mycorrhizal fungus provides insight into the oldest plant symbiosis.</title>
        <authorList>
            <person name="Tisserant E."/>
            <person name="Malbreil M."/>
            <person name="Kuo A."/>
            <person name="Kohler A."/>
            <person name="Symeonidi A."/>
            <person name="Balestrini R."/>
            <person name="Charron P."/>
            <person name="Duensing N."/>
            <person name="Frei Dit Frey N."/>
            <person name="Gianinazzi-Pearson V."/>
            <person name="Gilbert L.B."/>
            <person name="Handa Y."/>
            <person name="Herr J.R."/>
            <person name="Hijri M."/>
            <person name="Koul R."/>
            <person name="Kawaguchi M."/>
            <person name="Krajinski F."/>
            <person name="Lammers P.J."/>
            <person name="Masclaux F.G."/>
            <person name="Murat C."/>
            <person name="Morin E."/>
            <person name="Ndikumana S."/>
            <person name="Pagni M."/>
            <person name="Petitpierre D."/>
            <person name="Requena N."/>
            <person name="Rosikiewicz P."/>
            <person name="Riley R."/>
            <person name="Saito K."/>
            <person name="San Clemente H."/>
            <person name="Shapiro H."/>
            <person name="van Tuinen D."/>
            <person name="Becard G."/>
            <person name="Bonfante P."/>
            <person name="Paszkowski U."/>
            <person name="Shachar-Hill Y.Y."/>
            <person name="Tuskan G.A."/>
            <person name="Young P.W."/>
            <person name="Sanders I.R."/>
            <person name="Henrissat B."/>
            <person name="Rensing S.A."/>
            <person name="Grigoriev I.V."/>
            <person name="Corradi N."/>
            <person name="Roux C."/>
            <person name="Martin F."/>
        </authorList>
    </citation>
    <scope>NUCLEOTIDE SEQUENCE [LARGE SCALE GENOMIC DNA]</scope>
    <source>
        <strain evidence="2 3">DAOM 197198</strain>
    </source>
</reference>
<dbReference type="GO" id="GO:0005524">
    <property type="term" value="F:ATP binding"/>
    <property type="evidence" value="ECO:0007669"/>
    <property type="project" value="InterPro"/>
</dbReference>
<dbReference type="PROSITE" id="PS50011">
    <property type="entry name" value="PROTEIN_KINASE_DOM"/>
    <property type="match status" value="1"/>
</dbReference>
<dbReference type="GO" id="GO:0004672">
    <property type="term" value="F:protein kinase activity"/>
    <property type="evidence" value="ECO:0007669"/>
    <property type="project" value="InterPro"/>
</dbReference>
<dbReference type="InterPro" id="IPR011009">
    <property type="entry name" value="Kinase-like_dom_sf"/>
</dbReference>
<dbReference type="InterPro" id="IPR000719">
    <property type="entry name" value="Prot_kinase_dom"/>
</dbReference>
<reference evidence="2 3" key="2">
    <citation type="journal article" date="2018" name="New Phytol.">
        <title>High intraspecific genome diversity in the model arbuscular mycorrhizal symbiont Rhizophagus irregularis.</title>
        <authorList>
            <person name="Chen E.C.H."/>
            <person name="Morin E."/>
            <person name="Beaudet D."/>
            <person name="Noel J."/>
            <person name="Yildirir G."/>
            <person name="Ndikumana S."/>
            <person name="Charron P."/>
            <person name="St-Onge C."/>
            <person name="Giorgi J."/>
            <person name="Kruger M."/>
            <person name="Marton T."/>
            <person name="Ropars J."/>
            <person name="Grigoriev I.V."/>
            <person name="Hainaut M."/>
            <person name="Henrissat B."/>
            <person name="Roux C."/>
            <person name="Martin F."/>
            <person name="Corradi N."/>
        </authorList>
    </citation>
    <scope>NUCLEOTIDE SEQUENCE [LARGE SCALE GENOMIC DNA]</scope>
    <source>
        <strain evidence="2 3">DAOM 197198</strain>
    </source>
</reference>
<feature type="non-terminal residue" evidence="2">
    <location>
        <position position="341"/>
    </location>
</feature>
<evidence type="ECO:0000313" key="2">
    <source>
        <dbReference type="EMBL" id="POG79405.1"/>
    </source>
</evidence>
<dbReference type="Gene3D" id="1.10.510.10">
    <property type="entry name" value="Transferase(Phosphotransferase) domain 1"/>
    <property type="match status" value="1"/>
</dbReference>
<organism evidence="2 3">
    <name type="scientific">Rhizophagus irregularis (strain DAOM 181602 / DAOM 197198 / MUCL 43194)</name>
    <name type="common">Arbuscular mycorrhizal fungus</name>
    <name type="synonym">Glomus intraradices</name>
    <dbReference type="NCBI Taxonomy" id="747089"/>
    <lineage>
        <taxon>Eukaryota</taxon>
        <taxon>Fungi</taxon>
        <taxon>Fungi incertae sedis</taxon>
        <taxon>Mucoromycota</taxon>
        <taxon>Glomeromycotina</taxon>
        <taxon>Glomeromycetes</taxon>
        <taxon>Glomerales</taxon>
        <taxon>Glomeraceae</taxon>
        <taxon>Rhizophagus</taxon>
    </lineage>
</organism>
<keyword evidence="3" id="KW-1185">Reference proteome</keyword>
<dbReference type="SUPFAM" id="SSF56112">
    <property type="entry name" value="Protein kinase-like (PK-like)"/>
    <property type="match status" value="2"/>
</dbReference>
<name>A0A2P4QP46_RHIID</name>
<comment type="caution">
    <text evidence="2">The sequence shown here is derived from an EMBL/GenBank/DDBJ whole genome shotgun (WGS) entry which is preliminary data.</text>
</comment>
<dbReference type="AlphaFoldDB" id="A0A2P4QP46"/>
<accession>A0A2P4QP46</accession>
<evidence type="ECO:0000259" key="1">
    <source>
        <dbReference type="PROSITE" id="PS50011"/>
    </source>
</evidence>
<proteinExistence type="predicted"/>
<dbReference type="InterPro" id="IPR053215">
    <property type="entry name" value="TKL_Ser/Thr_kinase"/>
</dbReference>
<evidence type="ECO:0000313" key="3">
    <source>
        <dbReference type="Proteomes" id="UP000018888"/>
    </source>
</evidence>
<sequence length="341" mass="40078">MSYGLLIQFYGISKQPENNEYLIIKQYAQNGSLYDYIVDNFDNIDWEIKLHLLYYLAEDLKALHNAGYVHRNFHPFNVLVFDNSLCAIGSFSKCWKDSIYTYTNVFGNQHYMAPEFLSGRSYTKASDIYSLGMIMYTVGTGRIPFIPSKNFEYHIFMKLYICHGMRPIISNDIPKSYKELIVKYWNPDPDLRPDISEIHDTLLKWWSSVYHNSLTPICLEFLTTNKIQKPTITKETKELKDIVLPNKKNLEPSEFIDFIVRNHFVKFINLSELSIVAKPIESGHFGIILKTIWKKTNNEVVCKRLKNIESINYKQIEAFLHELNMHRRLDFCSRIIRILGI</sequence>
<dbReference type="PANTHER" id="PTHR45756:SF1">
    <property type="entry name" value="PROTEIN KINASE DOMAIN CONTAINING PROTEIN"/>
    <property type="match status" value="1"/>
</dbReference>
<dbReference type="EMBL" id="AUPC02000025">
    <property type="protein sequence ID" value="POG79405.1"/>
    <property type="molecule type" value="Genomic_DNA"/>
</dbReference>
<gene>
    <name evidence="2" type="ORF">GLOIN_2v1527449</name>
</gene>
<dbReference type="InterPro" id="IPR001245">
    <property type="entry name" value="Ser-Thr/Tyr_kinase_cat_dom"/>
</dbReference>
<dbReference type="Pfam" id="PF07714">
    <property type="entry name" value="PK_Tyr_Ser-Thr"/>
    <property type="match status" value="1"/>
</dbReference>
<dbReference type="Proteomes" id="UP000018888">
    <property type="component" value="Unassembled WGS sequence"/>
</dbReference>
<dbReference type="VEuPathDB" id="FungiDB:RhiirFUN_024394"/>
<feature type="domain" description="Protein kinase" evidence="1">
    <location>
        <begin position="1"/>
        <end position="202"/>
    </location>
</feature>
<protein>
    <submittedName>
        <fullName evidence="2">Kinase-like domain-containing protein</fullName>
    </submittedName>
</protein>
<dbReference type="Gene3D" id="3.30.200.20">
    <property type="entry name" value="Phosphorylase Kinase, domain 1"/>
    <property type="match status" value="1"/>
</dbReference>
<dbReference type="PANTHER" id="PTHR45756">
    <property type="entry name" value="PALMITOYLTRANSFERASE"/>
    <property type="match status" value="1"/>
</dbReference>